<reference evidence="1 3" key="1">
    <citation type="submission" date="2016-02" db="EMBL/GenBank/DDBJ databases">
        <authorList>
            <person name="Holder M.E."/>
            <person name="Ajami N.J."/>
            <person name="Petrosino J.F."/>
        </authorList>
    </citation>
    <scope>NUCLEOTIDE SEQUENCE [LARGE SCALE GENOMIC DNA]</scope>
    <source>
        <strain evidence="1 3">CCUG 32990</strain>
    </source>
</reference>
<dbReference type="Proteomes" id="UP000065822">
    <property type="component" value="Chromosome"/>
</dbReference>
<dbReference type="EMBL" id="LT906449">
    <property type="protein sequence ID" value="SNV08798.1"/>
    <property type="molecule type" value="Genomic_DNA"/>
</dbReference>
<dbReference type="AlphaFoldDB" id="A0AAX2GYR6"/>
<proteinExistence type="predicted"/>
<organism evidence="2 4">
    <name type="scientific">Capnocytophaga haemolytica</name>
    <dbReference type="NCBI Taxonomy" id="45243"/>
    <lineage>
        <taxon>Bacteria</taxon>
        <taxon>Pseudomonadati</taxon>
        <taxon>Bacteroidota</taxon>
        <taxon>Flavobacteriia</taxon>
        <taxon>Flavobacteriales</taxon>
        <taxon>Flavobacteriaceae</taxon>
        <taxon>Capnocytophaga</taxon>
    </lineage>
</organism>
<evidence type="ECO:0000313" key="2">
    <source>
        <dbReference type="EMBL" id="SNV08798.1"/>
    </source>
</evidence>
<accession>A0AAX2GYR6</accession>
<dbReference type="KEGG" id="chg:AXF12_03305"/>
<reference evidence="2 4" key="2">
    <citation type="submission" date="2017-06" db="EMBL/GenBank/DDBJ databases">
        <authorList>
            <consortium name="Pathogen Informatics"/>
        </authorList>
    </citation>
    <scope>NUCLEOTIDE SEQUENCE [LARGE SCALE GENOMIC DNA]</scope>
    <source>
        <strain evidence="2 4">NCTC12947</strain>
    </source>
</reference>
<dbReference type="EMBL" id="CP014227">
    <property type="protein sequence ID" value="AMD84634.1"/>
    <property type="molecule type" value="Genomic_DNA"/>
</dbReference>
<dbReference type="RefSeq" id="WP_066428299.1">
    <property type="nucleotide sequence ID" value="NZ_CP014227.1"/>
</dbReference>
<keyword evidence="3" id="KW-1185">Reference proteome</keyword>
<evidence type="ECO:0000313" key="4">
    <source>
        <dbReference type="Proteomes" id="UP000215539"/>
    </source>
</evidence>
<sequence>MEDNCLYGRITQLEGKKENAPMVITLENSRELPTHWQLSFDVDLGDEVEVSMVLGLPLAQKEIESGTYKYRLKAVVNKKKVIDNKWYITLDLGNEVLFRTSFLREDKHINNLEIGKEYIFQYKIGSIFRV</sequence>
<dbReference type="Proteomes" id="UP000215539">
    <property type="component" value="Chromosome 1"/>
</dbReference>
<evidence type="ECO:0000313" key="3">
    <source>
        <dbReference type="Proteomes" id="UP000065822"/>
    </source>
</evidence>
<evidence type="ECO:0000313" key="1">
    <source>
        <dbReference type="EMBL" id="AMD84634.1"/>
    </source>
</evidence>
<gene>
    <name evidence="1" type="ORF">AXF12_03305</name>
    <name evidence="2" type="ORF">SAMEA44541418_01080</name>
</gene>
<protein>
    <submittedName>
        <fullName evidence="2">Uncharacterized protein</fullName>
    </submittedName>
</protein>
<name>A0AAX2GYR6_9FLAO</name>